<evidence type="ECO:0000256" key="1">
    <source>
        <dbReference type="SAM" id="MobiDB-lite"/>
    </source>
</evidence>
<dbReference type="RefSeq" id="XP_004831555.1">
    <property type="nucleotide sequence ID" value="XM_004831498.1"/>
</dbReference>
<protein>
    <recommendedName>
        <fullName evidence="2">Complement component 3 CUB domain-containing protein</fullName>
    </recommendedName>
</protein>
<dbReference type="Gene3D" id="2.60.120.1540">
    <property type="match status" value="1"/>
</dbReference>
<feature type="domain" description="Complement component 3 CUB" evidence="2">
    <location>
        <begin position="335"/>
        <end position="366"/>
    </location>
</feature>
<dbReference type="OrthoDB" id="6359008at2759"/>
<accession>L1LAA6</accession>
<reference evidence="3 4" key="1">
    <citation type="journal article" date="2012" name="BMC Genomics">
        <title>Comparative genomic analysis and phylogenetic position of Theileria equi.</title>
        <authorList>
            <person name="Kappmeyer L.S."/>
            <person name="Thiagarajan M."/>
            <person name="Herndon D.R."/>
            <person name="Ramsay J.D."/>
            <person name="Caler E."/>
            <person name="Djikeng A."/>
            <person name="Gillespie J.J."/>
            <person name="Lau A.O."/>
            <person name="Roalson E.H."/>
            <person name="Silva J.C."/>
            <person name="Silva M.G."/>
            <person name="Suarez C.E."/>
            <person name="Ueti M.W."/>
            <person name="Nene V.M."/>
            <person name="Mealey R.H."/>
            <person name="Knowles D.P."/>
            <person name="Brayton K.A."/>
        </authorList>
    </citation>
    <scope>NUCLEOTIDE SEQUENCE [LARGE SCALE GENOMIC DNA]</scope>
    <source>
        <strain evidence="3 4">WA</strain>
    </source>
</reference>
<proteinExistence type="predicted"/>
<gene>
    <name evidence="3" type="ORF">BEWA_045670</name>
</gene>
<dbReference type="InterPro" id="IPR049466">
    <property type="entry name" value="C3_CUB1"/>
</dbReference>
<name>L1LAA6_THEEQ</name>
<dbReference type="VEuPathDB" id="PiroplasmaDB:BEWA_045670"/>
<dbReference type="EMBL" id="ACOU01000007">
    <property type="protein sequence ID" value="EKX72103.1"/>
    <property type="molecule type" value="Genomic_DNA"/>
</dbReference>
<feature type="region of interest" description="Disordered" evidence="1">
    <location>
        <begin position="333"/>
        <end position="364"/>
    </location>
</feature>
<dbReference type="Proteomes" id="UP000031512">
    <property type="component" value="Unassembled WGS sequence"/>
</dbReference>
<dbReference type="eggNOG" id="KOG1366">
    <property type="taxonomic scope" value="Eukaryota"/>
</dbReference>
<evidence type="ECO:0000313" key="3">
    <source>
        <dbReference type="EMBL" id="EKX72103.1"/>
    </source>
</evidence>
<comment type="caution">
    <text evidence="3">The sequence shown here is derived from an EMBL/GenBank/DDBJ whole genome shotgun (WGS) entry which is preliminary data.</text>
</comment>
<dbReference type="Pfam" id="PF21406">
    <property type="entry name" value="C3_CUB1"/>
    <property type="match status" value="1"/>
</dbReference>
<keyword evidence="4" id="KW-1185">Reference proteome</keyword>
<organism evidence="3 4">
    <name type="scientific">Theileria equi strain WA</name>
    <dbReference type="NCBI Taxonomy" id="1537102"/>
    <lineage>
        <taxon>Eukaryota</taxon>
        <taxon>Sar</taxon>
        <taxon>Alveolata</taxon>
        <taxon>Apicomplexa</taxon>
        <taxon>Aconoidasida</taxon>
        <taxon>Piroplasmida</taxon>
        <taxon>Theileriidae</taxon>
        <taxon>Theileria</taxon>
    </lineage>
</organism>
<sequence length="788" mass="87633">MGGFPSSPQDPGVIIQLKHKPNKDREEIQHSDWGKKFTVKRTIEPTGSDFLRYTYTLASHGEKFEVKEIQDDHDTPIPDSSGNNVTSVEAYYWRYENPSGETPTKVLLIGVIKNTSEYSYYGRDNDNGNRWNLTSKLTGESLEIKLDDFNCYNNNAVTINLTKSVPKNHVKDNKYCCGANHGRKRVSVTSNKVSCKTHGCSTSYFKHEFTSDRTSKLAAIKYHTYPSRRKRVNIPDLNLPTNQSVKVTIYAFYCSKNNPALIYVESTGTKPNVTGWYKKNGSKSENEDWIRVDLNTTPGDLENKELDCSNNKNFKELAKTLRGLGCKGLEDCTRDPEHPGQNGVQREEVPAADLSDQVPDTESETKILLQGTPVAQMAEDGVIINLGVKPEKNGDPHTTGKQIKVTRSERYSGFHKYTHQKPYGGNFTLKEIKDDDQSVITTEFSGKKVTSVAAYYWIGNTDSALLLEITSDSTTTYYSKNANGGETQWYLFYGDSRPPLKDEPLEKVLDNLNCSLNNAVTIDLSYEKSTGESYCCGKDHKERDKQKVTVTPVPVSCNHPGHISIPIISYKHSIDPSKVGLAKIKYYISNSNGEEIKSHSLTFPTQEPVSVYVFYCKDNSPVLIYLESTGEDDAKGWYKRNGSNGNEEWTQVTSLKKNITPRNLNATTDHKQFNNLVRALKEAKCNHYPFCTAFLPGPIVGATKYLSGQQGEHAPLGFIGGSRLGHGLEGEQSLIITTTEESASTDNSSKWIKIGSGAGGTLTTVGGAAGAGWHVYTNYFLDALVRLV</sequence>
<dbReference type="STRING" id="1537102.L1LAA6"/>
<dbReference type="KEGG" id="beq:BEWA_045670"/>
<evidence type="ECO:0000259" key="2">
    <source>
        <dbReference type="Pfam" id="PF21406"/>
    </source>
</evidence>
<dbReference type="AlphaFoldDB" id="L1LAA6"/>
<dbReference type="GeneID" id="15804058"/>
<evidence type="ECO:0000313" key="4">
    <source>
        <dbReference type="Proteomes" id="UP000031512"/>
    </source>
</evidence>